<organism evidence="2 3">
    <name type="scientific">Dyadobacter soli</name>
    <dbReference type="NCBI Taxonomy" id="659014"/>
    <lineage>
        <taxon>Bacteria</taxon>
        <taxon>Pseudomonadati</taxon>
        <taxon>Bacteroidota</taxon>
        <taxon>Cytophagia</taxon>
        <taxon>Cytophagales</taxon>
        <taxon>Spirosomataceae</taxon>
        <taxon>Dyadobacter</taxon>
    </lineage>
</organism>
<accession>A0A1G7F2F6</accession>
<dbReference type="InterPro" id="IPR001296">
    <property type="entry name" value="Glyco_trans_1"/>
</dbReference>
<evidence type="ECO:0000259" key="1">
    <source>
        <dbReference type="Pfam" id="PF00534"/>
    </source>
</evidence>
<reference evidence="3" key="1">
    <citation type="submission" date="2016-10" db="EMBL/GenBank/DDBJ databases">
        <authorList>
            <person name="Varghese N."/>
            <person name="Submissions S."/>
        </authorList>
    </citation>
    <scope>NUCLEOTIDE SEQUENCE [LARGE SCALE GENOMIC DNA]</scope>
    <source>
        <strain evidence="3">DSM 25329</strain>
    </source>
</reference>
<keyword evidence="3" id="KW-1185">Reference proteome</keyword>
<dbReference type="PANTHER" id="PTHR45947">
    <property type="entry name" value="SULFOQUINOVOSYL TRANSFERASE SQD2"/>
    <property type="match status" value="1"/>
</dbReference>
<dbReference type="AlphaFoldDB" id="A0A1G7F2F6"/>
<sequence length="371" mass="41566">MNQSKKRILFFTPYATRTGSEMMLLYILKKIDRSRFDVGIVSFANGELLAEFPQDIPVHIAPRKFNTIEKISFHLGVNPTLRALRKIAKSFNADFWYVNTMMIPETIVVAKEFGIKVITHFHEMPLTYTYLSAPDFKSIVDYSSLLIGCSQTTCDSIKDAGGKNVGLLYSFIDPSLVKKDDARSAELRKKLGIPADAFVWILSGMTSERKGFDLLPDIAAELNDPRVHLVWVGATIDDGLVYYTEQRCANNTSATKIHLTGKQKEDYYAYLNMGNGFLLTSRQDPFPLVMIEAALLGKPIVAFPSGGVSEFIKDGMGVVTYDLSVRQMVAAMRSVMSGETKTDSALSIERASRFNVENGYNEWIELIDKTR</sequence>
<dbReference type="Pfam" id="PF00534">
    <property type="entry name" value="Glycos_transf_1"/>
    <property type="match status" value="1"/>
</dbReference>
<keyword evidence="2" id="KW-0808">Transferase</keyword>
<proteinExistence type="predicted"/>
<dbReference type="Proteomes" id="UP000198748">
    <property type="component" value="Unassembled WGS sequence"/>
</dbReference>
<dbReference type="GO" id="GO:0016757">
    <property type="term" value="F:glycosyltransferase activity"/>
    <property type="evidence" value="ECO:0007669"/>
    <property type="project" value="InterPro"/>
</dbReference>
<dbReference type="RefSeq" id="WP_090149510.1">
    <property type="nucleotide sequence ID" value="NZ_FNAN01000006.1"/>
</dbReference>
<gene>
    <name evidence="2" type="ORF">SAMN04487996_106244</name>
</gene>
<evidence type="ECO:0000313" key="2">
    <source>
        <dbReference type="EMBL" id="SDE70061.1"/>
    </source>
</evidence>
<dbReference type="Gene3D" id="3.40.50.2000">
    <property type="entry name" value="Glycogen Phosphorylase B"/>
    <property type="match status" value="2"/>
</dbReference>
<dbReference type="EMBL" id="FNAN01000006">
    <property type="protein sequence ID" value="SDE70061.1"/>
    <property type="molecule type" value="Genomic_DNA"/>
</dbReference>
<dbReference type="PANTHER" id="PTHR45947:SF3">
    <property type="entry name" value="SULFOQUINOVOSYL TRANSFERASE SQD2"/>
    <property type="match status" value="1"/>
</dbReference>
<protein>
    <submittedName>
        <fullName evidence="2">Glycosyltransferase involved in cell wall bisynthesis</fullName>
    </submittedName>
</protein>
<dbReference type="OrthoDB" id="655095at2"/>
<evidence type="ECO:0000313" key="3">
    <source>
        <dbReference type="Proteomes" id="UP000198748"/>
    </source>
</evidence>
<dbReference type="SUPFAM" id="SSF53756">
    <property type="entry name" value="UDP-Glycosyltransferase/glycogen phosphorylase"/>
    <property type="match status" value="1"/>
</dbReference>
<dbReference type="STRING" id="659014.SAMN04487996_106244"/>
<name>A0A1G7F2F6_9BACT</name>
<dbReference type="InterPro" id="IPR050194">
    <property type="entry name" value="Glycosyltransferase_grp1"/>
</dbReference>
<feature type="domain" description="Glycosyl transferase family 1" evidence="1">
    <location>
        <begin position="186"/>
        <end position="342"/>
    </location>
</feature>